<protein>
    <submittedName>
        <fullName evidence="3">Peptidase M1-like protein</fullName>
    </submittedName>
</protein>
<evidence type="ECO:0000259" key="2">
    <source>
        <dbReference type="Pfam" id="PF01433"/>
    </source>
</evidence>
<dbReference type="GO" id="GO:0008270">
    <property type="term" value="F:zinc ion binding"/>
    <property type="evidence" value="ECO:0007669"/>
    <property type="project" value="InterPro"/>
</dbReference>
<feature type="transmembrane region" description="Helical" evidence="1">
    <location>
        <begin position="143"/>
        <end position="164"/>
    </location>
</feature>
<dbReference type="OrthoDB" id="100605at2"/>
<dbReference type="GO" id="GO:0042277">
    <property type="term" value="F:peptide binding"/>
    <property type="evidence" value="ECO:0007669"/>
    <property type="project" value="TreeGrafter"/>
</dbReference>
<feature type="transmembrane region" description="Helical" evidence="1">
    <location>
        <begin position="96"/>
        <end position="123"/>
    </location>
</feature>
<dbReference type="PANTHER" id="PTHR11533">
    <property type="entry name" value="PROTEASE M1 ZINC METALLOPROTEASE"/>
    <property type="match status" value="1"/>
</dbReference>
<dbReference type="PANTHER" id="PTHR11533:SF174">
    <property type="entry name" value="PUROMYCIN-SENSITIVE AMINOPEPTIDASE-RELATED"/>
    <property type="match status" value="1"/>
</dbReference>
<evidence type="ECO:0000313" key="3">
    <source>
        <dbReference type="EMBL" id="RZS76251.1"/>
    </source>
</evidence>
<feature type="transmembrane region" description="Helical" evidence="1">
    <location>
        <begin position="477"/>
        <end position="499"/>
    </location>
</feature>
<sequence>MLINLLRFELKYHFRQLTFITAAIIFMALGFLMSKGNFGGPELQRNAPYVINYIVNLLSLMSIFTATVFCANVVLRDEQSGMDSLVHSSGIKKWQWYLVRLSGLVIAVSLVLIMAMPGCWLGWMMVHPVQLGPSSLLHYAWPLLVFGLPDILFCCSLVFCAAVLGKNARSVYTAGLLLFVLYFTGSVLGNSPLMAGSVLKTEEVSIVPYLLDPFGIMSYFGETRNWTVIRRNEDLFPLSGIFLLNRLIWILLSLGLLLISFRFSSFRVKTISKERKQEIEKKQPDLPALRPLVVNPAGRHYKKKVFAAQLRLETGAIFRHLPFLFLLLLWIFLFAIDLKEEALEGPYGIRYYATTGFLVEKLRSIHPALFLLVFYAGEILHRERTVRIHGLIFSTPAPGWILWLAKAATLLVLVLMLVTANIATGIGIQLYAGAVPEIPGYLELYYLSAWPVFLFAILILFVQALIRNKFLGMMISLLVCSVFVFSNLLGIRSMLLRYATLPNLRYSELNGFGHYTTAVNWYMLYWTLLAVLLAWIAAGRWQRHIAAWVPGKNGRNRSIPFTLSICVIAFLGTGAFIYSQSDNASSSRNSKASDQWKHDYEITYGKEKDTEQPVIIAVSTRVDLYPNEQRYEVRGSYRLKNITDHQISKIWLGVNPDVDSISWNLPASQLVRSDARFKQYWFALPGPLQPGAETSVHFSMFVNRGSFKLFNSEHSVVENGTYVELEKYVPWLGYNPGLEIDDPAQRAEKKLPPQQPPTGTDSNYYFIDYETIISTNADQHAVTVGKLIRNWKEGDRSYFHYLSENKIPFMFALSSARYAIKMEKWNGTDYSIFYQPGQEQNLPVMMQAMKDAITYGSQHFCNYPSSSISLAVVPHYPGAATAYPGVMFCAEKINFKSDFSDTTKFNAVYTVTAHETAHQWWADILSPSPVPGSAMLTESLAKYTEYMVTEKKYGPGKLWEYLQKDHQLYFNLRNMNSEKELPLLQSDQSFVYYQKGGLALYAIKNEIGEAQMNAALKRMLLQYGPDKHRPMPADLLTELLKNTTASQQQYIKDRLQSVIHYDAGIRLRSCHQLPDGAWELELQLKVKKWDHTNGKPVQITPDEAIEIAISNQGSAPGIKPIAIKRIPVSSEAPVIKLILQHKPVKVLLDPNFSLPDENRDDNELRIL</sequence>
<dbReference type="RefSeq" id="WP_130540562.1">
    <property type="nucleotide sequence ID" value="NZ_CP042431.1"/>
</dbReference>
<dbReference type="GO" id="GO:0016020">
    <property type="term" value="C:membrane"/>
    <property type="evidence" value="ECO:0007669"/>
    <property type="project" value="TreeGrafter"/>
</dbReference>
<feature type="transmembrane region" description="Helical" evidence="1">
    <location>
        <begin position="235"/>
        <end position="259"/>
    </location>
</feature>
<dbReference type="Gene3D" id="1.10.390.10">
    <property type="entry name" value="Neutral Protease Domain 2"/>
    <property type="match status" value="1"/>
</dbReference>
<keyword evidence="1" id="KW-0812">Transmembrane</keyword>
<dbReference type="GO" id="GO:0070006">
    <property type="term" value="F:metalloaminopeptidase activity"/>
    <property type="evidence" value="ECO:0007669"/>
    <property type="project" value="TreeGrafter"/>
</dbReference>
<dbReference type="GO" id="GO:0005737">
    <property type="term" value="C:cytoplasm"/>
    <property type="evidence" value="ECO:0007669"/>
    <property type="project" value="TreeGrafter"/>
</dbReference>
<keyword evidence="1" id="KW-1133">Transmembrane helix</keyword>
<keyword evidence="1" id="KW-0472">Membrane</keyword>
<comment type="caution">
    <text evidence="3">The sequence shown here is derived from an EMBL/GenBank/DDBJ whole genome shotgun (WGS) entry which is preliminary data.</text>
</comment>
<dbReference type="InterPro" id="IPR014782">
    <property type="entry name" value="Peptidase_M1_dom"/>
</dbReference>
<proteinExistence type="predicted"/>
<feature type="transmembrane region" description="Helical" evidence="1">
    <location>
        <begin position="12"/>
        <end position="33"/>
    </location>
</feature>
<dbReference type="InterPro" id="IPR050344">
    <property type="entry name" value="Peptidase_M1_aminopeptidases"/>
</dbReference>
<organism evidence="3 4">
    <name type="scientific">Pseudobacter ginsenosidimutans</name>
    <dbReference type="NCBI Taxonomy" id="661488"/>
    <lineage>
        <taxon>Bacteria</taxon>
        <taxon>Pseudomonadati</taxon>
        <taxon>Bacteroidota</taxon>
        <taxon>Chitinophagia</taxon>
        <taxon>Chitinophagales</taxon>
        <taxon>Chitinophagaceae</taxon>
        <taxon>Pseudobacter</taxon>
    </lineage>
</organism>
<keyword evidence="4" id="KW-1185">Reference proteome</keyword>
<evidence type="ECO:0000313" key="4">
    <source>
        <dbReference type="Proteomes" id="UP000293874"/>
    </source>
</evidence>
<feature type="transmembrane region" description="Helical" evidence="1">
    <location>
        <begin position="53"/>
        <end position="75"/>
    </location>
</feature>
<feature type="transmembrane region" description="Helical" evidence="1">
    <location>
        <begin position="444"/>
        <end position="465"/>
    </location>
</feature>
<dbReference type="AlphaFoldDB" id="A0A4Q7N5E0"/>
<evidence type="ECO:0000256" key="1">
    <source>
        <dbReference type="SAM" id="Phobius"/>
    </source>
</evidence>
<dbReference type="SUPFAM" id="SSF55486">
    <property type="entry name" value="Metalloproteases ('zincins'), catalytic domain"/>
    <property type="match status" value="1"/>
</dbReference>
<dbReference type="Proteomes" id="UP000293874">
    <property type="component" value="Unassembled WGS sequence"/>
</dbReference>
<feature type="transmembrane region" description="Helical" evidence="1">
    <location>
        <begin position="317"/>
        <end position="336"/>
    </location>
</feature>
<feature type="transmembrane region" description="Helical" evidence="1">
    <location>
        <begin position="171"/>
        <end position="189"/>
    </location>
</feature>
<dbReference type="GO" id="GO:0043171">
    <property type="term" value="P:peptide catabolic process"/>
    <property type="evidence" value="ECO:0007669"/>
    <property type="project" value="TreeGrafter"/>
</dbReference>
<dbReference type="InterPro" id="IPR027268">
    <property type="entry name" value="Peptidase_M4/M1_CTD_sf"/>
</dbReference>
<accession>A0A4Q7N5E0</accession>
<feature type="domain" description="Peptidase M1 membrane alanine aminopeptidase" evidence="2">
    <location>
        <begin position="851"/>
        <end position="1042"/>
    </location>
</feature>
<name>A0A4Q7N5E0_9BACT</name>
<dbReference type="EMBL" id="SGXA01000001">
    <property type="protein sequence ID" value="RZS76251.1"/>
    <property type="molecule type" value="Genomic_DNA"/>
</dbReference>
<gene>
    <name evidence="3" type="ORF">EV199_2131</name>
</gene>
<reference evidence="3 4" key="1">
    <citation type="submission" date="2019-02" db="EMBL/GenBank/DDBJ databases">
        <title>Genomic Encyclopedia of Type Strains, Phase IV (KMG-IV): sequencing the most valuable type-strain genomes for metagenomic binning, comparative biology and taxonomic classification.</title>
        <authorList>
            <person name="Goeker M."/>
        </authorList>
    </citation>
    <scope>NUCLEOTIDE SEQUENCE [LARGE SCALE GENOMIC DNA]</scope>
    <source>
        <strain evidence="3 4">DSM 18116</strain>
    </source>
</reference>
<feature type="transmembrane region" description="Helical" evidence="1">
    <location>
        <begin position="519"/>
        <end position="538"/>
    </location>
</feature>
<dbReference type="Pfam" id="PF01433">
    <property type="entry name" value="Peptidase_M1"/>
    <property type="match status" value="1"/>
</dbReference>
<dbReference type="GO" id="GO:0005615">
    <property type="term" value="C:extracellular space"/>
    <property type="evidence" value="ECO:0007669"/>
    <property type="project" value="TreeGrafter"/>
</dbReference>
<feature type="transmembrane region" description="Helical" evidence="1">
    <location>
        <begin position="401"/>
        <end position="432"/>
    </location>
</feature>
<feature type="transmembrane region" description="Helical" evidence="1">
    <location>
        <begin position="559"/>
        <end position="578"/>
    </location>
</feature>